<feature type="domain" description="AMP-binding enzyme C-terminal" evidence="6">
    <location>
        <begin position="220"/>
        <end position="295"/>
    </location>
</feature>
<dbReference type="EMBL" id="JAUSRV010000007">
    <property type="protein sequence ID" value="MDP9971711.1"/>
    <property type="molecule type" value="Genomic_DNA"/>
</dbReference>
<dbReference type="InterPro" id="IPR000873">
    <property type="entry name" value="AMP-dep_synth/lig_dom"/>
</dbReference>
<dbReference type="Pfam" id="PF13193">
    <property type="entry name" value="AMP-binding_C"/>
    <property type="match status" value="1"/>
</dbReference>
<evidence type="ECO:0000313" key="7">
    <source>
        <dbReference type="EMBL" id="MDP9971711.1"/>
    </source>
</evidence>
<dbReference type="GO" id="GO:0006631">
    <property type="term" value="P:fatty acid metabolic process"/>
    <property type="evidence" value="ECO:0007669"/>
    <property type="project" value="UniProtKB-KW"/>
</dbReference>
<dbReference type="SUPFAM" id="SSF56801">
    <property type="entry name" value="Acetyl-CoA synthetase-like"/>
    <property type="match status" value="1"/>
</dbReference>
<protein>
    <submittedName>
        <fullName evidence="7">Acyl-CoA synthetase (AMP-forming)/AMP-acid ligase II</fullName>
    </submittedName>
</protein>
<dbReference type="Pfam" id="PF00501">
    <property type="entry name" value="AMP-binding"/>
    <property type="match status" value="1"/>
</dbReference>
<dbReference type="Gene3D" id="3.40.50.12780">
    <property type="entry name" value="N-terminal domain of ligase-like"/>
    <property type="match status" value="1"/>
</dbReference>
<feature type="domain" description="AMP-dependent synthetase/ligase" evidence="5">
    <location>
        <begin position="1"/>
        <end position="172"/>
    </location>
</feature>
<proteinExistence type="inferred from homology"/>
<dbReference type="PANTHER" id="PTHR43859:SF4">
    <property type="entry name" value="BUTANOATE--COA LIGASE AAE1-RELATED"/>
    <property type="match status" value="1"/>
</dbReference>
<dbReference type="InterPro" id="IPR025110">
    <property type="entry name" value="AMP-bd_C"/>
</dbReference>
<dbReference type="Gene3D" id="3.30.300.30">
    <property type="match status" value="1"/>
</dbReference>
<dbReference type="PANTHER" id="PTHR43859">
    <property type="entry name" value="ACYL-ACTIVATING ENZYME"/>
    <property type="match status" value="1"/>
</dbReference>
<sequence>MFHVNAWGLPYAAAMTGAKLVLPGAALDGASVYELFEREGVTFSAGVPTVWMGLLDHAAKQEAGFSTFKRTVIGGSACPAAMMKVFRERYGIEVVHAWGMTETSPLATTGKLFAKHDSLPEAERQAILGKQGTTIVGVDIKIVDDEGRELPWDGETAGNLMAKGPWVVERYFRDAASATNVDGWFNTGDVATIDADGYLKITDRNKDVIKSGGEWISSIELENLVMAHPAVQQAACIGVYHPKWDERPLLVVVKRQGAALEKEQLLDFLDGKVAKWWRPDEVAFVESLPLGATGKVLKNKLRDQFRAFRLVAEV</sequence>
<dbReference type="InterPro" id="IPR045851">
    <property type="entry name" value="AMP-bd_C_sf"/>
</dbReference>
<keyword evidence="3" id="KW-0276">Fatty acid metabolism</keyword>
<evidence type="ECO:0000259" key="6">
    <source>
        <dbReference type="Pfam" id="PF13193"/>
    </source>
</evidence>
<gene>
    <name evidence="7" type="ORF">J2W39_002953</name>
</gene>
<comment type="similarity">
    <text evidence="1">Belongs to the ATP-dependent AMP-binding enzyme family.</text>
</comment>
<keyword evidence="2 7" id="KW-0436">Ligase</keyword>
<reference evidence="7" key="1">
    <citation type="submission" date="2023-07" db="EMBL/GenBank/DDBJ databases">
        <title>Sorghum-associated microbial communities from plants grown in Nebraska, USA.</title>
        <authorList>
            <person name="Schachtman D."/>
        </authorList>
    </citation>
    <scope>NUCLEOTIDE SEQUENCE</scope>
    <source>
        <strain evidence="7">DS3315</strain>
    </source>
</reference>
<dbReference type="InterPro" id="IPR042099">
    <property type="entry name" value="ANL_N_sf"/>
</dbReference>
<evidence type="ECO:0000256" key="1">
    <source>
        <dbReference type="ARBA" id="ARBA00006432"/>
    </source>
</evidence>
<dbReference type="Proteomes" id="UP001224845">
    <property type="component" value="Unassembled WGS sequence"/>
</dbReference>
<name>A0AAW8EFX5_VARPD</name>
<evidence type="ECO:0000256" key="4">
    <source>
        <dbReference type="ARBA" id="ARBA00023098"/>
    </source>
</evidence>
<comment type="caution">
    <text evidence="7">The sequence shown here is derived from an EMBL/GenBank/DDBJ whole genome shotgun (WGS) entry which is preliminary data.</text>
</comment>
<dbReference type="AlphaFoldDB" id="A0AAW8EFX5"/>
<dbReference type="FunFam" id="3.30.300.30:FF:000008">
    <property type="entry name" value="2,3-dihydroxybenzoate-AMP ligase"/>
    <property type="match status" value="1"/>
</dbReference>
<evidence type="ECO:0000256" key="2">
    <source>
        <dbReference type="ARBA" id="ARBA00022598"/>
    </source>
</evidence>
<dbReference type="GO" id="GO:0016874">
    <property type="term" value="F:ligase activity"/>
    <property type="evidence" value="ECO:0007669"/>
    <property type="project" value="UniProtKB-KW"/>
</dbReference>
<evidence type="ECO:0000313" key="8">
    <source>
        <dbReference type="Proteomes" id="UP001224845"/>
    </source>
</evidence>
<accession>A0AAW8EFX5</accession>
<evidence type="ECO:0000259" key="5">
    <source>
        <dbReference type="Pfam" id="PF00501"/>
    </source>
</evidence>
<organism evidence="7 8">
    <name type="scientific">Variovorax paradoxus</name>
    <dbReference type="NCBI Taxonomy" id="34073"/>
    <lineage>
        <taxon>Bacteria</taxon>
        <taxon>Pseudomonadati</taxon>
        <taxon>Pseudomonadota</taxon>
        <taxon>Betaproteobacteria</taxon>
        <taxon>Burkholderiales</taxon>
        <taxon>Comamonadaceae</taxon>
        <taxon>Variovorax</taxon>
    </lineage>
</organism>
<keyword evidence="4" id="KW-0443">Lipid metabolism</keyword>
<evidence type="ECO:0000256" key="3">
    <source>
        <dbReference type="ARBA" id="ARBA00022832"/>
    </source>
</evidence>